<keyword evidence="1 4" id="KW-0808">Transferase</keyword>
<keyword evidence="2 4" id="KW-0012">Acyltransferase</keyword>
<dbReference type="Gene3D" id="3.40.630.30">
    <property type="match status" value="1"/>
</dbReference>
<dbReference type="InterPro" id="IPR000182">
    <property type="entry name" value="GNAT_dom"/>
</dbReference>
<dbReference type="CDD" id="cd04301">
    <property type="entry name" value="NAT_SF"/>
    <property type="match status" value="1"/>
</dbReference>
<evidence type="ECO:0000256" key="1">
    <source>
        <dbReference type="ARBA" id="ARBA00022679"/>
    </source>
</evidence>
<comment type="caution">
    <text evidence="4">The sequence shown here is derived from an EMBL/GenBank/DDBJ whole genome shotgun (WGS) entry which is preliminary data.</text>
</comment>
<sequence length="150" mass="16857">MILRRASLADAGEIGRLHHRTMRTSLPFLPDLHTAAETEGFIANVLMPACELWVAEGQGRILGYIAFKPGWIDQLYVAPEAQGRGVGPDLLAKALADGSERRLWTFQKNARARAFYEQRGFQIETMTDGQDNEEREPDVLYVWRGENPAS</sequence>
<gene>
    <name evidence="4" type="ORF">ACFQ27_02080</name>
</gene>
<dbReference type="PANTHER" id="PTHR43877:SF2">
    <property type="entry name" value="AMINOALKYLPHOSPHONATE N-ACETYLTRANSFERASE-RELATED"/>
    <property type="match status" value="1"/>
</dbReference>
<organism evidence="4 5">
    <name type="scientific">Phenylobacterium conjunctum</name>
    <dbReference type="NCBI Taxonomy" id="1298959"/>
    <lineage>
        <taxon>Bacteria</taxon>
        <taxon>Pseudomonadati</taxon>
        <taxon>Pseudomonadota</taxon>
        <taxon>Alphaproteobacteria</taxon>
        <taxon>Caulobacterales</taxon>
        <taxon>Caulobacteraceae</taxon>
        <taxon>Phenylobacterium</taxon>
    </lineage>
</organism>
<evidence type="ECO:0000259" key="3">
    <source>
        <dbReference type="PROSITE" id="PS51186"/>
    </source>
</evidence>
<protein>
    <submittedName>
        <fullName evidence="4">GNAT family N-acetyltransferase</fullName>
        <ecNumber evidence="4">2.3.-.-</ecNumber>
    </submittedName>
</protein>
<keyword evidence="5" id="KW-1185">Reference proteome</keyword>
<name>A0ABW3SXM7_9CAUL</name>
<evidence type="ECO:0000313" key="4">
    <source>
        <dbReference type="EMBL" id="MFD1189353.1"/>
    </source>
</evidence>
<evidence type="ECO:0000256" key="2">
    <source>
        <dbReference type="ARBA" id="ARBA00023315"/>
    </source>
</evidence>
<dbReference type="InterPro" id="IPR016181">
    <property type="entry name" value="Acyl_CoA_acyltransferase"/>
</dbReference>
<dbReference type="PANTHER" id="PTHR43877">
    <property type="entry name" value="AMINOALKYLPHOSPHONATE N-ACETYLTRANSFERASE-RELATED-RELATED"/>
    <property type="match status" value="1"/>
</dbReference>
<dbReference type="PROSITE" id="PS51186">
    <property type="entry name" value="GNAT"/>
    <property type="match status" value="1"/>
</dbReference>
<dbReference type="EC" id="2.3.-.-" evidence="4"/>
<dbReference type="Pfam" id="PF13508">
    <property type="entry name" value="Acetyltransf_7"/>
    <property type="match status" value="1"/>
</dbReference>
<dbReference type="EMBL" id="JBHTLQ010000003">
    <property type="protein sequence ID" value="MFD1189353.1"/>
    <property type="molecule type" value="Genomic_DNA"/>
</dbReference>
<dbReference type="GO" id="GO:0016746">
    <property type="term" value="F:acyltransferase activity"/>
    <property type="evidence" value="ECO:0007669"/>
    <property type="project" value="UniProtKB-KW"/>
</dbReference>
<dbReference type="InterPro" id="IPR050832">
    <property type="entry name" value="Bact_Acetyltransf"/>
</dbReference>
<accession>A0ABW3SXM7</accession>
<feature type="domain" description="N-acetyltransferase" evidence="3">
    <location>
        <begin position="1"/>
        <end position="146"/>
    </location>
</feature>
<dbReference type="RefSeq" id="WP_377352218.1">
    <property type="nucleotide sequence ID" value="NZ_JBHTLQ010000003.1"/>
</dbReference>
<evidence type="ECO:0000313" key="5">
    <source>
        <dbReference type="Proteomes" id="UP001597216"/>
    </source>
</evidence>
<dbReference type="Proteomes" id="UP001597216">
    <property type="component" value="Unassembled WGS sequence"/>
</dbReference>
<dbReference type="SUPFAM" id="SSF55729">
    <property type="entry name" value="Acyl-CoA N-acyltransferases (Nat)"/>
    <property type="match status" value="1"/>
</dbReference>
<proteinExistence type="predicted"/>
<reference evidence="5" key="1">
    <citation type="journal article" date="2019" name="Int. J. Syst. Evol. Microbiol.">
        <title>The Global Catalogue of Microorganisms (GCM) 10K type strain sequencing project: providing services to taxonomists for standard genome sequencing and annotation.</title>
        <authorList>
            <consortium name="The Broad Institute Genomics Platform"/>
            <consortium name="The Broad Institute Genome Sequencing Center for Infectious Disease"/>
            <person name="Wu L."/>
            <person name="Ma J."/>
        </authorList>
    </citation>
    <scope>NUCLEOTIDE SEQUENCE [LARGE SCALE GENOMIC DNA]</scope>
    <source>
        <strain evidence="5">CCUG 55074</strain>
    </source>
</reference>